<evidence type="ECO:0000313" key="6">
    <source>
        <dbReference type="Proteomes" id="UP000247498"/>
    </source>
</evidence>
<dbReference type="Pfam" id="PF00202">
    <property type="entry name" value="Aminotran_3"/>
    <property type="match status" value="2"/>
</dbReference>
<comment type="caution">
    <text evidence="5">The sequence shown here is derived from an EMBL/GenBank/DDBJ whole genome shotgun (WGS) entry which is preliminary data.</text>
</comment>
<keyword evidence="3 4" id="KW-0663">Pyridoxal phosphate</keyword>
<dbReference type="Proteomes" id="UP000247498">
    <property type="component" value="Unassembled WGS sequence"/>
</dbReference>
<dbReference type="CDD" id="cd00610">
    <property type="entry name" value="OAT_like"/>
    <property type="match status" value="1"/>
</dbReference>
<evidence type="ECO:0000256" key="3">
    <source>
        <dbReference type="ARBA" id="ARBA00022898"/>
    </source>
</evidence>
<dbReference type="InterPro" id="IPR005814">
    <property type="entry name" value="Aminotrans_3"/>
</dbReference>
<protein>
    <submittedName>
        <fullName evidence="5">4-aminobutyrate transaminase</fullName>
    </submittedName>
</protein>
<dbReference type="InterPro" id="IPR050103">
    <property type="entry name" value="Class-III_PLP-dep_AT"/>
</dbReference>
<evidence type="ECO:0000256" key="2">
    <source>
        <dbReference type="ARBA" id="ARBA00008954"/>
    </source>
</evidence>
<dbReference type="InterPro" id="IPR015421">
    <property type="entry name" value="PyrdxlP-dep_Trfase_major"/>
</dbReference>
<evidence type="ECO:0000313" key="5">
    <source>
        <dbReference type="EMBL" id="GBF89952.1"/>
    </source>
</evidence>
<dbReference type="PANTHER" id="PTHR11986">
    <property type="entry name" value="AMINOTRANSFERASE CLASS III"/>
    <property type="match status" value="1"/>
</dbReference>
<reference evidence="5 6" key="1">
    <citation type="journal article" date="2018" name="Sci. Rep.">
        <title>Raphidocelis subcapitata (=Pseudokirchneriella subcapitata) provides an insight into genome evolution and environmental adaptations in the Sphaeropleales.</title>
        <authorList>
            <person name="Suzuki S."/>
            <person name="Yamaguchi H."/>
            <person name="Nakajima N."/>
            <person name="Kawachi M."/>
        </authorList>
    </citation>
    <scope>NUCLEOTIDE SEQUENCE [LARGE SCALE GENOMIC DNA]</scope>
    <source>
        <strain evidence="5 6">NIES-35</strain>
    </source>
</reference>
<evidence type="ECO:0000256" key="1">
    <source>
        <dbReference type="ARBA" id="ARBA00001933"/>
    </source>
</evidence>
<dbReference type="GO" id="GO:0008483">
    <property type="term" value="F:transaminase activity"/>
    <property type="evidence" value="ECO:0007669"/>
    <property type="project" value="InterPro"/>
</dbReference>
<comment type="similarity">
    <text evidence="2 4">Belongs to the class-III pyridoxal-phosphate-dependent aminotransferase family.</text>
</comment>
<dbReference type="GO" id="GO:0030170">
    <property type="term" value="F:pyridoxal phosphate binding"/>
    <property type="evidence" value="ECO:0007669"/>
    <property type="project" value="InterPro"/>
</dbReference>
<name>A0A2V0NTF6_9CHLO</name>
<accession>A0A2V0NTF6</accession>
<dbReference type="InParanoid" id="A0A2V0NTF6"/>
<dbReference type="PIRSF" id="PIRSF000521">
    <property type="entry name" value="Transaminase_4ab_Lys_Orn"/>
    <property type="match status" value="1"/>
</dbReference>
<dbReference type="EMBL" id="BDRX01000013">
    <property type="protein sequence ID" value="GBF89952.1"/>
    <property type="molecule type" value="Genomic_DNA"/>
</dbReference>
<sequence length="388" mass="40264">MSSVAAAAAKQLAQGGLTELYKHLGAGVYKFNDVFITHGKGSWLYSNDGKKYLDMASGIGVTSTGHCHPRVVAAVQEQAAKVVHAQQNLCGAHEPGAALVPLLRRIMPPALDSYFLANSGSEAVDSAVKIARAATGRQGVIAFEGAFHGRTIGAMALTSSKVVYRQHFGPLMPGVHITPYPYCLHCKWQEAKGHMGWAGVQSGVGRSGAWWAHSIFDGGAATPDLLVFAKGIASGYPLAGVAARAETLARLTPGVLGGTYGGNAVACAAAVATIEAIEADGMLANVAARSAQLMRGLTLLAEKWPLSDVRGRGLMVGVEFGGADGGRTAEKGVAGAVQKAAFKRGAMLMPAGAREAMRFLPALNITEGEVHQALEVFDRACGDVFGAR</sequence>
<keyword evidence="6" id="KW-1185">Reference proteome</keyword>
<dbReference type="Gene3D" id="3.90.1150.10">
    <property type="entry name" value="Aspartate Aminotransferase, domain 1"/>
    <property type="match status" value="2"/>
</dbReference>
<dbReference type="Gene3D" id="3.40.640.10">
    <property type="entry name" value="Type I PLP-dependent aspartate aminotransferase-like (Major domain)"/>
    <property type="match status" value="2"/>
</dbReference>
<dbReference type="InterPro" id="IPR015422">
    <property type="entry name" value="PyrdxlP-dep_Trfase_small"/>
</dbReference>
<evidence type="ECO:0000256" key="4">
    <source>
        <dbReference type="RuleBase" id="RU003560"/>
    </source>
</evidence>
<gene>
    <name evidence="5" type="ORF">Rsub_02656</name>
</gene>
<proteinExistence type="inferred from homology"/>
<dbReference type="OrthoDB" id="5419315at2759"/>
<comment type="cofactor">
    <cofactor evidence="1">
        <name>pyridoxal 5'-phosphate</name>
        <dbReference type="ChEBI" id="CHEBI:597326"/>
    </cofactor>
</comment>
<dbReference type="SUPFAM" id="SSF53383">
    <property type="entry name" value="PLP-dependent transferases"/>
    <property type="match status" value="1"/>
</dbReference>
<dbReference type="AlphaFoldDB" id="A0A2V0NTF6"/>
<dbReference type="InterPro" id="IPR015424">
    <property type="entry name" value="PyrdxlP-dep_Trfase"/>
</dbReference>
<dbReference type="GO" id="GO:0042802">
    <property type="term" value="F:identical protein binding"/>
    <property type="evidence" value="ECO:0007669"/>
    <property type="project" value="TreeGrafter"/>
</dbReference>
<dbReference type="STRING" id="307507.A0A2V0NTF6"/>
<organism evidence="5 6">
    <name type="scientific">Raphidocelis subcapitata</name>
    <dbReference type="NCBI Taxonomy" id="307507"/>
    <lineage>
        <taxon>Eukaryota</taxon>
        <taxon>Viridiplantae</taxon>
        <taxon>Chlorophyta</taxon>
        <taxon>core chlorophytes</taxon>
        <taxon>Chlorophyceae</taxon>
        <taxon>CS clade</taxon>
        <taxon>Sphaeropleales</taxon>
        <taxon>Selenastraceae</taxon>
        <taxon>Raphidocelis</taxon>
    </lineage>
</organism>